<organism evidence="1 2">
    <name type="scientific">Kockovaella imperatae</name>
    <dbReference type="NCBI Taxonomy" id="4999"/>
    <lineage>
        <taxon>Eukaryota</taxon>
        <taxon>Fungi</taxon>
        <taxon>Dikarya</taxon>
        <taxon>Basidiomycota</taxon>
        <taxon>Agaricomycotina</taxon>
        <taxon>Tremellomycetes</taxon>
        <taxon>Tremellales</taxon>
        <taxon>Cuniculitremaceae</taxon>
        <taxon>Kockovaella</taxon>
    </lineage>
</organism>
<dbReference type="InParanoid" id="A0A1Y1UP45"/>
<reference evidence="1 2" key="1">
    <citation type="submission" date="2017-03" db="EMBL/GenBank/DDBJ databases">
        <title>Widespread Adenine N6-methylation of Active Genes in Fungi.</title>
        <authorList>
            <consortium name="DOE Joint Genome Institute"/>
            <person name="Mondo S.J."/>
            <person name="Dannebaum R.O."/>
            <person name="Kuo R.C."/>
            <person name="Louie K.B."/>
            <person name="Bewick A.J."/>
            <person name="Labutti K."/>
            <person name="Haridas S."/>
            <person name="Kuo A."/>
            <person name="Salamov A."/>
            <person name="Ahrendt S.R."/>
            <person name="Lau R."/>
            <person name="Bowen B.P."/>
            <person name="Lipzen A."/>
            <person name="Sullivan W."/>
            <person name="Andreopoulos W.B."/>
            <person name="Clum A."/>
            <person name="Lindquist E."/>
            <person name="Daum C."/>
            <person name="Northen T.R."/>
            <person name="Ramamoorthy G."/>
            <person name="Schmitz R.J."/>
            <person name="Gryganskyi A."/>
            <person name="Culley D."/>
            <person name="Magnuson J."/>
            <person name="James T.Y."/>
            <person name="O'Malley M.A."/>
            <person name="Stajich J.E."/>
            <person name="Spatafora J.W."/>
            <person name="Visel A."/>
            <person name="Grigoriev I.V."/>
        </authorList>
    </citation>
    <scope>NUCLEOTIDE SEQUENCE [LARGE SCALE GENOMIC DNA]</scope>
    <source>
        <strain evidence="1 2">NRRL Y-17943</strain>
    </source>
</reference>
<keyword evidence="2" id="KW-1185">Reference proteome</keyword>
<evidence type="ECO:0000313" key="1">
    <source>
        <dbReference type="EMBL" id="ORX38885.1"/>
    </source>
</evidence>
<dbReference type="Proteomes" id="UP000193218">
    <property type="component" value="Unassembled WGS sequence"/>
</dbReference>
<name>A0A1Y1UP45_9TREE</name>
<dbReference type="GeneID" id="33555876"/>
<evidence type="ECO:0000313" key="2">
    <source>
        <dbReference type="Proteomes" id="UP000193218"/>
    </source>
</evidence>
<proteinExistence type="predicted"/>
<gene>
    <name evidence="1" type="ORF">BD324DRAFT_607387</name>
</gene>
<comment type="caution">
    <text evidence="1">The sequence shown here is derived from an EMBL/GenBank/DDBJ whole genome shotgun (WGS) entry which is preliminary data.</text>
</comment>
<sequence>MITQPFLSLLYFPSVQLTRRSQIDLFPPCNLHAHLVVSTYCKTQASVHQSYPFLIEGPCTYKTESLAQVEEAYQVLQQTEDSVATSANPKAPSALFTLEQFDALNQQIIKMQGLLQMLEMQCQDSMDHLKKHVPDAMPLILIPSKAQQLPCLDPCNIWEDAQRWKTYLREHINRFIEAHLMVTQAHCNRLMQQ</sequence>
<dbReference type="RefSeq" id="XP_021872748.1">
    <property type="nucleotide sequence ID" value="XM_022014068.1"/>
</dbReference>
<protein>
    <submittedName>
        <fullName evidence="1">Uncharacterized protein</fullName>
    </submittedName>
</protein>
<accession>A0A1Y1UP45</accession>
<dbReference type="EMBL" id="NBSH01000003">
    <property type="protein sequence ID" value="ORX38885.1"/>
    <property type="molecule type" value="Genomic_DNA"/>
</dbReference>
<dbReference type="AlphaFoldDB" id="A0A1Y1UP45"/>